<keyword evidence="6" id="KW-0255">Endonuclease</keyword>
<feature type="domain" description="RNase H type-1" evidence="8">
    <location>
        <begin position="1"/>
        <end position="163"/>
    </location>
</feature>
<dbReference type="OMA" id="WIYKWTR"/>
<keyword evidence="7" id="KW-0378">Hydrolase</keyword>
<dbReference type="InterPro" id="IPR012337">
    <property type="entry name" value="RNaseH-like_sf"/>
</dbReference>
<dbReference type="Gene3D" id="3.30.420.10">
    <property type="entry name" value="Ribonuclease H-like superfamily/Ribonuclease H"/>
    <property type="match status" value="1"/>
</dbReference>
<comment type="catalytic activity">
    <reaction evidence="1">
        <text>Endonucleolytic cleavage to 5'-phosphomonoester.</text>
        <dbReference type="EC" id="3.1.26.4"/>
    </reaction>
</comment>
<keyword evidence="4" id="KW-0540">Nuclease</keyword>
<dbReference type="GO" id="GO:0003676">
    <property type="term" value="F:nucleic acid binding"/>
    <property type="evidence" value="ECO:0007669"/>
    <property type="project" value="InterPro"/>
</dbReference>
<dbReference type="STRING" id="985895.E5A202"/>
<dbReference type="InterPro" id="IPR002156">
    <property type="entry name" value="RNaseH_domain"/>
</dbReference>
<dbReference type="PANTHER" id="PTHR10642">
    <property type="entry name" value="RIBONUCLEASE H1"/>
    <property type="match status" value="1"/>
</dbReference>
<dbReference type="VEuPathDB" id="FungiDB:LEMA_P091280.1"/>
<gene>
    <name evidence="9" type="ORF">LEMA_P091280.1</name>
</gene>
<reference evidence="10" key="1">
    <citation type="journal article" date="2011" name="Nat. Commun.">
        <title>Effector diversification within compartments of the Leptosphaeria maculans genome affected by Repeat-Induced Point mutations.</title>
        <authorList>
            <person name="Rouxel T."/>
            <person name="Grandaubert J."/>
            <person name="Hane J.K."/>
            <person name="Hoede C."/>
            <person name="van de Wouw A.P."/>
            <person name="Couloux A."/>
            <person name="Dominguez V."/>
            <person name="Anthouard V."/>
            <person name="Bally P."/>
            <person name="Bourras S."/>
            <person name="Cozijnsen A.J."/>
            <person name="Ciuffetti L.M."/>
            <person name="Degrave A."/>
            <person name="Dilmaghani A."/>
            <person name="Duret L."/>
            <person name="Fudal I."/>
            <person name="Goodwin S.B."/>
            <person name="Gout L."/>
            <person name="Glaser N."/>
            <person name="Linglin J."/>
            <person name="Kema G.H.J."/>
            <person name="Lapalu N."/>
            <person name="Lawrence C.B."/>
            <person name="May K."/>
            <person name="Meyer M."/>
            <person name="Ollivier B."/>
            <person name="Poulain J."/>
            <person name="Schoch C.L."/>
            <person name="Simon A."/>
            <person name="Spatafora J.W."/>
            <person name="Stachowiak A."/>
            <person name="Turgeon B.G."/>
            <person name="Tyler B.M."/>
            <person name="Vincent D."/>
            <person name="Weissenbach J."/>
            <person name="Amselem J."/>
            <person name="Quesneville H."/>
            <person name="Oliver R.P."/>
            <person name="Wincker P."/>
            <person name="Balesdent M.-H."/>
            <person name="Howlett B.J."/>
        </authorList>
    </citation>
    <scope>NUCLEOTIDE SEQUENCE [LARGE SCALE GENOMIC DNA]</scope>
    <source>
        <strain evidence="10">JN3 / isolate v23.1.3 / race Av1-4-5-6-7-8</strain>
    </source>
</reference>
<keyword evidence="10" id="KW-1185">Reference proteome</keyword>
<proteinExistence type="inferred from homology"/>
<keyword evidence="5" id="KW-0479">Metal-binding</keyword>
<dbReference type="GO" id="GO:0004523">
    <property type="term" value="F:RNA-DNA hybrid ribonuclease activity"/>
    <property type="evidence" value="ECO:0007669"/>
    <property type="project" value="UniProtKB-EC"/>
</dbReference>
<dbReference type="Pfam" id="PF00075">
    <property type="entry name" value="RNase_H"/>
    <property type="match status" value="1"/>
</dbReference>
<dbReference type="PROSITE" id="PS50879">
    <property type="entry name" value="RNASE_H_1"/>
    <property type="match status" value="1"/>
</dbReference>
<evidence type="ECO:0000313" key="9">
    <source>
        <dbReference type="EMBL" id="CBX97719.1"/>
    </source>
</evidence>
<comment type="similarity">
    <text evidence="2">Belongs to the RNase H family.</text>
</comment>
<dbReference type="InterPro" id="IPR036397">
    <property type="entry name" value="RNaseH_sf"/>
</dbReference>
<dbReference type="GeneID" id="13281365"/>
<dbReference type="SUPFAM" id="SSF53098">
    <property type="entry name" value="Ribonuclease H-like"/>
    <property type="match status" value="1"/>
</dbReference>
<dbReference type="InterPro" id="IPR050092">
    <property type="entry name" value="RNase_H"/>
</dbReference>
<evidence type="ECO:0000256" key="6">
    <source>
        <dbReference type="ARBA" id="ARBA00022759"/>
    </source>
</evidence>
<evidence type="ECO:0000313" key="10">
    <source>
        <dbReference type="Proteomes" id="UP000002668"/>
    </source>
</evidence>
<protein>
    <recommendedName>
        <fullName evidence="3">ribonuclease H</fullName>
        <ecNumber evidence="3">3.1.26.4</ecNumber>
    </recommendedName>
</protein>
<evidence type="ECO:0000256" key="2">
    <source>
        <dbReference type="ARBA" id="ARBA00005300"/>
    </source>
</evidence>
<dbReference type="EC" id="3.1.26.4" evidence="3"/>
<evidence type="ECO:0000256" key="7">
    <source>
        <dbReference type="ARBA" id="ARBA00022801"/>
    </source>
</evidence>
<dbReference type="GO" id="GO:0046872">
    <property type="term" value="F:metal ion binding"/>
    <property type="evidence" value="ECO:0007669"/>
    <property type="project" value="UniProtKB-KW"/>
</dbReference>
<dbReference type="EMBL" id="FP929132">
    <property type="protein sequence ID" value="CBX97719.1"/>
    <property type="molecule type" value="Genomic_DNA"/>
</dbReference>
<evidence type="ECO:0000256" key="4">
    <source>
        <dbReference type="ARBA" id="ARBA00022722"/>
    </source>
</evidence>
<dbReference type="InParanoid" id="E5A202"/>
<dbReference type="PANTHER" id="PTHR10642:SF26">
    <property type="entry name" value="RIBONUCLEASE H1"/>
    <property type="match status" value="1"/>
</dbReference>
<dbReference type="GO" id="GO:0043137">
    <property type="term" value="P:DNA replication, removal of RNA primer"/>
    <property type="evidence" value="ECO:0007669"/>
    <property type="project" value="TreeGrafter"/>
</dbReference>
<dbReference type="Proteomes" id="UP000002668">
    <property type="component" value="Genome"/>
</dbReference>
<organism evidence="10">
    <name type="scientific">Leptosphaeria maculans (strain JN3 / isolate v23.1.3 / race Av1-4-5-6-7-8)</name>
    <name type="common">Blackleg fungus</name>
    <name type="synonym">Phoma lingam</name>
    <dbReference type="NCBI Taxonomy" id="985895"/>
    <lineage>
        <taxon>Eukaryota</taxon>
        <taxon>Fungi</taxon>
        <taxon>Dikarya</taxon>
        <taxon>Ascomycota</taxon>
        <taxon>Pezizomycotina</taxon>
        <taxon>Dothideomycetes</taxon>
        <taxon>Pleosporomycetidae</taxon>
        <taxon>Pleosporales</taxon>
        <taxon>Pleosporineae</taxon>
        <taxon>Leptosphaeriaceae</taxon>
        <taxon>Plenodomus</taxon>
        <taxon>Plenodomus lingam/Leptosphaeria maculans species complex</taxon>
    </lineage>
</organism>
<name>E5A202_LEPMJ</name>
<dbReference type="HOGENOM" id="CLU_030894_4_3_1"/>
<accession>E5A202</accession>
<dbReference type="eggNOG" id="KOG3752">
    <property type="taxonomic scope" value="Eukaryota"/>
</dbReference>
<evidence type="ECO:0000259" key="8">
    <source>
        <dbReference type="PROSITE" id="PS50879"/>
    </source>
</evidence>
<sequence length="163" mass="18759">MVFQVDGARRSNGYDNADGAAACVLLRRNRQPYLLWGRRLPNYPKPTNQRAELTAIVLALRNALLRDEELGIQTTLDITIESDSKYAIGYMTTWIHKWVQNGWINASGREVANQDLLEEAVDLEQRILDQNGEVEYKWIPRSQNVEADRYCNEVFETTSRSIL</sequence>
<evidence type="ECO:0000256" key="5">
    <source>
        <dbReference type="ARBA" id="ARBA00022723"/>
    </source>
</evidence>
<dbReference type="OrthoDB" id="407198at2759"/>
<dbReference type="AlphaFoldDB" id="E5A202"/>
<evidence type="ECO:0000256" key="3">
    <source>
        <dbReference type="ARBA" id="ARBA00012180"/>
    </source>
</evidence>
<evidence type="ECO:0000256" key="1">
    <source>
        <dbReference type="ARBA" id="ARBA00000077"/>
    </source>
</evidence>